<dbReference type="EMBL" id="CP017557">
    <property type="protein sequence ID" value="AOW05930.1"/>
    <property type="molecule type" value="Genomic_DNA"/>
</dbReference>
<proteinExistence type="inferred from homology"/>
<dbReference type="SUPFAM" id="SSF141678">
    <property type="entry name" value="MAL13P1.257-like"/>
    <property type="match status" value="1"/>
</dbReference>
<evidence type="ECO:0000256" key="1">
    <source>
        <dbReference type="ARBA" id="ARBA00007818"/>
    </source>
</evidence>
<comment type="similarity">
    <text evidence="1">Belongs to the UPF0587 family.</text>
</comment>
<dbReference type="OrthoDB" id="10248838at2759"/>
<dbReference type="PANTHER" id="PTHR12857:SF0">
    <property type="entry name" value="CXXC MOTIF CONTAINING ZINC BINDING PROTEIN"/>
    <property type="match status" value="1"/>
</dbReference>
<keyword evidence="2" id="KW-0479">Metal-binding</keyword>
<reference evidence="4 6" key="1">
    <citation type="journal article" date="2016" name="PLoS ONE">
        <title>Sequence Assembly of Yarrowia lipolytica Strain W29/CLIB89 Shows Transposable Element Diversity.</title>
        <authorList>
            <person name="Magnan C."/>
            <person name="Yu J."/>
            <person name="Chang I."/>
            <person name="Jahn E."/>
            <person name="Kanomata Y."/>
            <person name="Wu J."/>
            <person name="Zeller M."/>
            <person name="Oakes M."/>
            <person name="Baldi P."/>
            <person name="Sandmeyer S."/>
        </authorList>
    </citation>
    <scope>NUCLEOTIDE SEQUENCE [LARGE SCALE GENOMIC DNA]</scope>
    <source>
        <strain evidence="4">CLIB89</strain>
        <strain evidence="6">CLIB89(W29)</strain>
    </source>
</reference>
<dbReference type="Proteomes" id="UP000182444">
    <property type="component" value="Chromosome 1E"/>
</dbReference>
<dbReference type="KEGG" id="yli:2912665"/>
<dbReference type="VEuPathDB" id="FungiDB:YALI1_E29611g"/>
<evidence type="ECO:0000313" key="4">
    <source>
        <dbReference type="EMBL" id="AOW05930.1"/>
    </source>
</evidence>
<dbReference type="Proteomes" id="UP000256601">
    <property type="component" value="Unassembled WGS sequence"/>
</dbReference>
<reference evidence="5 7" key="2">
    <citation type="submission" date="2018-07" db="EMBL/GenBank/DDBJ databases">
        <title>Draft Genome Assemblies for Five Robust Yarrowia lipolytica Strains Exhibiting High Lipid Production and Pentose Sugar Utilization and Sugar Alcohol Secretion from Undetoxified Lignocellulosic Biomass Hydrolysates.</title>
        <authorList>
            <consortium name="DOE Joint Genome Institute"/>
            <person name="Walker C."/>
            <person name="Ryu S."/>
            <person name="Na H."/>
            <person name="Zane M."/>
            <person name="LaButti K."/>
            <person name="Lipzen A."/>
            <person name="Haridas S."/>
            <person name="Barry K."/>
            <person name="Grigoriev I.V."/>
            <person name="Quarterman J."/>
            <person name="Slininger P."/>
            <person name="Dien B."/>
            <person name="Trinh C.T."/>
        </authorList>
    </citation>
    <scope>NUCLEOTIDE SEQUENCE [LARGE SCALE GENOMIC DNA]</scope>
    <source>
        <strain evidence="5 7">YB392</strain>
    </source>
</reference>
<evidence type="ECO:0000313" key="5">
    <source>
        <dbReference type="EMBL" id="RDW25589.1"/>
    </source>
</evidence>
<name>A0A1D8NJW3_YARLL</name>
<accession>A0A1D8NJW3</accession>
<dbReference type="VEuPathDB" id="FungiDB:YALI0_E24783g"/>
<dbReference type="OMA" id="TAHFVWR"/>
<dbReference type="InterPro" id="IPR008584">
    <property type="entry name" value="CXXC_Zn-binding_euk"/>
</dbReference>
<evidence type="ECO:0000256" key="2">
    <source>
        <dbReference type="ARBA" id="ARBA00022723"/>
    </source>
</evidence>
<dbReference type="GeneID" id="2912665"/>
<protein>
    <submittedName>
        <fullName evidence="4">Uncharacterized protein</fullName>
    </submittedName>
</protein>
<dbReference type="PANTHER" id="PTHR12857">
    <property type="entry name" value="CXXC MOTIF CONTAINING ZINC BINDING PROTEIN"/>
    <property type="match status" value="1"/>
</dbReference>
<evidence type="ECO:0000256" key="3">
    <source>
        <dbReference type="ARBA" id="ARBA00022833"/>
    </source>
</evidence>
<evidence type="ECO:0000313" key="7">
    <source>
        <dbReference type="Proteomes" id="UP000256601"/>
    </source>
</evidence>
<gene>
    <name evidence="5" type="ORF">B0I71DRAFT_132311</name>
    <name evidence="4" type="ORF">YALI1_E29611g</name>
</gene>
<dbReference type="Pfam" id="PF05907">
    <property type="entry name" value="CXXC_Zn-b_euk"/>
    <property type="match status" value="1"/>
</dbReference>
<dbReference type="EMBL" id="KZ858998">
    <property type="protein sequence ID" value="RDW25589.1"/>
    <property type="molecule type" value="Genomic_DNA"/>
</dbReference>
<dbReference type="GO" id="GO:0008270">
    <property type="term" value="F:zinc ion binding"/>
    <property type="evidence" value="ECO:0007669"/>
    <property type="project" value="TreeGrafter"/>
</dbReference>
<evidence type="ECO:0000313" key="6">
    <source>
        <dbReference type="Proteomes" id="UP000182444"/>
    </source>
</evidence>
<dbReference type="RefSeq" id="XP_504368.1">
    <property type="nucleotide sequence ID" value="XM_504368.1"/>
</dbReference>
<sequence length="154" mass="17501">MFGLFLSAELQGVTELGPTLPYEFSFKIECNSCHEVHENWVTMNAQDKSDISGSRGDANFVFKCRFCKRESSATLTETGKTLNADDKKPAEILQIDCRGLELKEFRADGDFQCKGESGTPFKEMDLSEGEWFDYDEKNSEEVSVTDVKWDIKRV</sequence>
<keyword evidence="3" id="KW-0862">Zinc</keyword>
<organism evidence="4 6">
    <name type="scientific">Yarrowia lipolytica</name>
    <name type="common">Candida lipolytica</name>
    <dbReference type="NCBI Taxonomy" id="4952"/>
    <lineage>
        <taxon>Eukaryota</taxon>
        <taxon>Fungi</taxon>
        <taxon>Dikarya</taxon>
        <taxon>Ascomycota</taxon>
        <taxon>Saccharomycotina</taxon>
        <taxon>Dipodascomycetes</taxon>
        <taxon>Dipodascales</taxon>
        <taxon>Dipodascales incertae sedis</taxon>
        <taxon>Yarrowia</taxon>
    </lineage>
</organism>
<dbReference type="AlphaFoldDB" id="A0A1D8NJW3"/>
<dbReference type="eggNOG" id="KOG1296">
    <property type="taxonomic scope" value="Eukaryota"/>
</dbReference>